<evidence type="ECO:0000313" key="2">
    <source>
        <dbReference type="Proteomes" id="UP001273589"/>
    </source>
</evidence>
<dbReference type="Proteomes" id="UP001273589">
    <property type="component" value="Unassembled WGS sequence"/>
</dbReference>
<dbReference type="AlphaFoldDB" id="A0AAJ2PNS6"/>
<name>A0AAJ2PNS6_9ACTN</name>
<proteinExistence type="predicted"/>
<sequence length="107" mass="12157">MNREEQLNSRRWKISYTYRCTCNPQCYWTKLPGRHAGGSGTFLNDGEEALAAEAAAAIVADKYGHVDIADIRMWQESDEERDARLALNRRQEADEKRGVHWAMGGAN</sequence>
<gene>
    <name evidence="1" type="ORF">PV367_12595</name>
</gene>
<accession>A0AAJ2PNS6</accession>
<reference evidence="1" key="1">
    <citation type="journal article" date="2023" name="Microb. Genom.">
        <title>Mesoterricola silvestris gen. nov., sp. nov., Mesoterricola sediminis sp. nov., Geothrix oryzae sp. nov., Geothrix edaphica sp. nov., Geothrix rubra sp. nov., and Geothrix limicola sp. nov., six novel members of Acidobacteriota isolated from soils.</title>
        <authorList>
            <person name="Weisberg A.J."/>
            <person name="Pearce E."/>
            <person name="Kramer C.G."/>
            <person name="Chang J.H."/>
            <person name="Clarke C.R."/>
        </authorList>
    </citation>
    <scope>NUCLEOTIDE SEQUENCE</scope>
    <source>
        <strain evidence="1">ND06-05F</strain>
    </source>
</reference>
<organism evidence="1 2">
    <name type="scientific">Streptomyces europaeiscabiei</name>
    <dbReference type="NCBI Taxonomy" id="146819"/>
    <lineage>
        <taxon>Bacteria</taxon>
        <taxon>Bacillati</taxon>
        <taxon>Actinomycetota</taxon>
        <taxon>Actinomycetes</taxon>
        <taxon>Kitasatosporales</taxon>
        <taxon>Streptomycetaceae</taxon>
        <taxon>Streptomyces</taxon>
    </lineage>
</organism>
<comment type="caution">
    <text evidence="1">The sequence shown here is derived from an EMBL/GenBank/DDBJ whole genome shotgun (WGS) entry which is preliminary data.</text>
</comment>
<dbReference type="EMBL" id="JARAWN010000057">
    <property type="protein sequence ID" value="MDX3130613.1"/>
    <property type="molecule type" value="Genomic_DNA"/>
</dbReference>
<dbReference type="RefSeq" id="WP_319691364.1">
    <property type="nucleotide sequence ID" value="NZ_JARAWN010000057.1"/>
</dbReference>
<evidence type="ECO:0000313" key="1">
    <source>
        <dbReference type="EMBL" id="MDX3130613.1"/>
    </source>
</evidence>
<protein>
    <submittedName>
        <fullName evidence="1">Uncharacterized protein</fullName>
    </submittedName>
</protein>